<organism evidence="9 10">
    <name type="scientific">Pedobacter xixiisoli</name>
    <dbReference type="NCBI Taxonomy" id="1476464"/>
    <lineage>
        <taxon>Bacteria</taxon>
        <taxon>Pseudomonadati</taxon>
        <taxon>Bacteroidota</taxon>
        <taxon>Sphingobacteriia</taxon>
        <taxon>Sphingobacteriales</taxon>
        <taxon>Sphingobacteriaceae</taxon>
        <taxon>Pedobacter</taxon>
    </lineage>
</organism>
<evidence type="ECO:0000256" key="5">
    <source>
        <dbReference type="ARBA" id="ARBA00023237"/>
    </source>
</evidence>
<feature type="signal peptide" evidence="6">
    <location>
        <begin position="1"/>
        <end position="23"/>
    </location>
</feature>
<keyword evidence="3 6" id="KW-0732">Signal</keyword>
<evidence type="ECO:0000313" key="9">
    <source>
        <dbReference type="EMBL" id="SOD19758.1"/>
    </source>
</evidence>
<evidence type="ECO:0000256" key="3">
    <source>
        <dbReference type="ARBA" id="ARBA00022729"/>
    </source>
</evidence>
<evidence type="ECO:0000256" key="6">
    <source>
        <dbReference type="SAM" id="SignalP"/>
    </source>
</evidence>
<keyword evidence="10" id="KW-1185">Reference proteome</keyword>
<dbReference type="Pfam" id="PF07980">
    <property type="entry name" value="SusD_RagB"/>
    <property type="match status" value="1"/>
</dbReference>
<comment type="subcellular location">
    <subcellularLocation>
        <location evidence="1">Cell outer membrane</location>
    </subcellularLocation>
</comment>
<reference evidence="10" key="1">
    <citation type="submission" date="2017-09" db="EMBL/GenBank/DDBJ databases">
        <authorList>
            <person name="Varghese N."/>
            <person name="Submissions S."/>
        </authorList>
    </citation>
    <scope>NUCLEOTIDE SEQUENCE [LARGE SCALE GENOMIC DNA]</scope>
    <source>
        <strain evidence="10">CGMCC 1.12803</strain>
    </source>
</reference>
<dbReference type="GO" id="GO:0009279">
    <property type="term" value="C:cell outer membrane"/>
    <property type="evidence" value="ECO:0007669"/>
    <property type="project" value="UniProtKB-SubCell"/>
</dbReference>
<dbReference type="CDD" id="cd08977">
    <property type="entry name" value="SusD"/>
    <property type="match status" value="1"/>
</dbReference>
<dbReference type="Gene3D" id="1.25.40.390">
    <property type="match status" value="1"/>
</dbReference>
<dbReference type="SUPFAM" id="SSF48452">
    <property type="entry name" value="TPR-like"/>
    <property type="match status" value="1"/>
</dbReference>
<dbReference type="InterPro" id="IPR033985">
    <property type="entry name" value="SusD-like_N"/>
</dbReference>
<dbReference type="Proteomes" id="UP000219281">
    <property type="component" value="Unassembled WGS sequence"/>
</dbReference>
<evidence type="ECO:0000259" key="7">
    <source>
        <dbReference type="Pfam" id="PF07980"/>
    </source>
</evidence>
<accession>A0A286ACY9</accession>
<feature type="domain" description="RagB/SusD" evidence="7">
    <location>
        <begin position="310"/>
        <end position="426"/>
    </location>
</feature>
<dbReference type="EMBL" id="OCMT01000004">
    <property type="protein sequence ID" value="SOD19758.1"/>
    <property type="molecule type" value="Genomic_DNA"/>
</dbReference>
<dbReference type="AlphaFoldDB" id="A0A286ACY9"/>
<evidence type="ECO:0000256" key="1">
    <source>
        <dbReference type="ARBA" id="ARBA00004442"/>
    </source>
</evidence>
<dbReference type="InterPro" id="IPR012944">
    <property type="entry name" value="SusD_RagB_dom"/>
</dbReference>
<protein>
    <submittedName>
        <fullName evidence="9">Starch-binding associating with outer membrane</fullName>
    </submittedName>
</protein>
<dbReference type="InterPro" id="IPR011990">
    <property type="entry name" value="TPR-like_helical_dom_sf"/>
</dbReference>
<dbReference type="RefSeq" id="WP_205944025.1">
    <property type="nucleotide sequence ID" value="NZ_OCMT01000004.1"/>
</dbReference>
<name>A0A286ACY9_9SPHI</name>
<dbReference type="Pfam" id="PF14322">
    <property type="entry name" value="SusD-like_3"/>
    <property type="match status" value="1"/>
</dbReference>
<feature type="domain" description="SusD-like N-terminal" evidence="8">
    <location>
        <begin position="24"/>
        <end position="224"/>
    </location>
</feature>
<feature type="chain" id="PRO_5012538287" evidence="6">
    <location>
        <begin position="24"/>
        <end position="460"/>
    </location>
</feature>
<keyword evidence="5" id="KW-0998">Cell outer membrane</keyword>
<evidence type="ECO:0000256" key="4">
    <source>
        <dbReference type="ARBA" id="ARBA00023136"/>
    </source>
</evidence>
<evidence type="ECO:0000313" key="10">
    <source>
        <dbReference type="Proteomes" id="UP000219281"/>
    </source>
</evidence>
<evidence type="ECO:0000256" key="2">
    <source>
        <dbReference type="ARBA" id="ARBA00006275"/>
    </source>
</evidence>
<keyword evidence="4" id="KW-0472">Membrane</keyword>
<gene>
    <name evidence="9" type="ORF">SAMN06297358_3463</name>
</gene>
<comment type="similarity">
    <text evidence="2">Belongs to the SusD family.</text>
</comment>
<sequence>MKKYSKIKLLICFLLMISLCSCKKFLDIVPQSDPTSASFYKTSDDIKNALSGCYASLQSGSQYRGHFITMMETRSDNISDNNSGGNAGRDYNVDRFLANSDNIVFLESWRSIYNTIYRCNAALSKIDVVANSALKSQYESELRFIRALNYFNAVRFWGDIPLVLSPISPEESYKVIRNNKSEVYKAIEDDLKVAAENLPATFTGDNLGRATRGAAKSLLGKVYLTQQKYALASTVLKEVIDSKTYILLDNVSSVFATDNKMNNEIIFAVRFNKSVVGEGRAIPTYFDGPVLDAALLSGYAATDTRRDLLNTLSSNTRNPVKKYYDTFDLNTNNVGNDFPILRYADVLLMYAEALNEQNYEANGSAMEALNLIRFRANTSLFTGALLADKVSFRDAVYQERRLELPLEWSRWFDLIRTNTAIEAMKKVGLTIQNWQFLYPIPLTEVQIMNNAQSFPQNPNY</sequence>
<dbReference type="PROSITE" id="PS51257">
    <property type="entry name" value="PROKAR_LIPOPROTEIN"/>
    <property type="match status" value="1"/>
</dbReference>
<evidence type="ECO:0000259" key="8">
    <source>
        <dbReference type="Pfam" id="PF14322"/>
    </source>
</evidence>
<proteinExistence type="inferred from homology"/>